<dbReference type="GO" id="GO:0005634">
    <property type="term" value="C:nucleus"/>
    <property type="evidence" value="ECO:0007669"/>
    <property type="project" value="TreeGrafter"/>
</dbReference>
<dbReference type="GO" id="GO:0003677">
    <property type="term" value="F:DNA binding"/>
    <property type="evidence" value="ECO:0007669"/>
    <property type="project" value="UniProtKB-UniRule"/>
</dbReference>
<keyword evidence="5" id="KW-0238">DNA-binding</keyword>
<dbReference type="InterPro" id="IPR050853">
    <property type="entry name" value="WD_repeat_DNA-damage-binding"/>
</dbReference>
<feature type="region of interest" description="Disordered" evidence="6">
    <location>
        <begin position="24"/>
        <end position="86"/>
    </location>
</feature>
<dbReference type="Proteomes" id="UP001217754">
    <property type="component" value="Chromosome 1"/>
</dbReference>
<sequence length="513" mass="56903">MDSAYEQERLANIAENEKLLQELGIGGGGSSVLGTVPQKRNVGEAARRQRKRTQIETRPTRVQPQRTSARLQGVKPEDDKSDSYAEQVAAERERERKLRTARHEDLDLKALAGDYLDEEGTKRLRSALSIRDTKVKEEPLAESQTELETLLRSMRLQSHARVAQKRIYSMLYHPSQDKDLIFTGDQEGVLGVWDARAPSDEDAEQDGLPAGSSFALQLHARSAVGCLRMDPANQDRLYSSSYDASIRTFSLSTGVSTELWAAPPDVQLGEFDILAPQSQAAAVTATPAPQLDERSLWMADHRGGLLHLDIRSKAPTVRRWQLCEKKIGGMSVNPAAPHCIATASNDRTMRLFDVRMLKTVPETPDAPAKPGPEELDEMEALYGKVQLDSLEKKMACTSIDFSPNGEYLAGVCYNDTLSIWNLEPAWLSLDAAPSISSQKARRPPKGAAKSGKLTDWLKPEVPEPTSLRERPKRLLAHPHEMIHNNQTGKWVTLFRAADGHRKWVGPLRALGTA</sequence>
<feature type="compositionally biased region" description="Polar residues" evidence="6">
    <location>
        <begin position="60"/>
        <end position="70"/>
    </location>
</feature>
<dbReference type="Gene3D" id="2.130.10.10">
    <property type="entry name" value="YVTN repeat-like/Quinoprotein amine dehydrogenase"/>
    <property type="match status" value="1"/>
</dbReference>
<dbReference type="SMART" id="SM00320">
    <property type="entry name" value="WD40"/>
    <property type="match status" value="4"/>
</dbReference>
<dbReference type="PANTHER" id="PTHR14773">
    <property type="entry name" value="WD REPEAT-CONTAINING PROTEIN 76"/>
    <property type="match status" value="1"/>
</dbReference>
<dbReference type="InterPro" id="IPR015943">
    <property type="entry name" value="WD40/YVTN_repeat-like_dom_sf"/>
</dbReference>
<accession>A0AAF0J8V3</accession>
<evidence type="ECO:0000256" key="1">
    <source>
        <dbReference type="ARBA" id="ARBA00005434"/>
    </source>
</evidence>
<organism evidence="7 8">
    <name type="scientific">Malassezia japonica</name>
    <dbReference type="NCBI Taxonomy" id="223818"/>
    <lineage>
        <taxon>Eukaryota</taxon>
        <taxon>Fungi</taxon>
        <taxon>Dikarya</taxon>
        <taxon>Basidiomycota</taxon>
        <taxon>Ustilaginomycotina</taxon>
        <taxon>Malasseziomycetes</taxon>
        <taxon>Malasseziales</taxon>
        <taxon>Malasseziaceae</taxon>
        <taxon>Malassezia</taxon>
    </lineage>
</organism>
<dbReference type="AlphaFoldDB" id="A0AAF0J8V3"/>
<keyword evidence="3 5" id="KW-0853">WD repeat</keyword>
<dbReference type="InterPro" id="IPR036322">
    <property type="entry name" value="WD40_repeat_dom_sf"/>
</dbReference>
<evidence type="ECO:0000256" key="3">
    <source>
        <dbReference type="ARBA" id="ARBA00022574"/>
    </source>
</evidence>
<protein>
    <recommendedName>
        <fullName evidence="2 5">DNA damage-binding protein CMR1</fullName>
    </recommendedName>
</protein>
<dbReference type="RefSeq" id="XP_060120156.1">
    <property type="nucleotide sequence ID" value="XM_060264173.1"/>
</dbReference>
<evidence type="ECO:0000256" key="4">
    <source>
        <dbReference type="ARBA" id="ARBA00022737"/>
    </source>
</evidence>
<feature type="compositionally biased region" description="Basic and acidic residues" evidence="6">
    <location>
        <begin position="455"/>
        <end position="468"/>
    </location>
</feature>
<dbReference type="GO" id="GO:2000001">
    <property type="term" value="P:regulation of DNA damage checkpoint"/>
    <property type="evidence" value="ECO:0007669"/>
    <property type="project" value="TreeGrafter"/>
</dbReference>
<dbReference type="GeneID" id="85223850"/>
<keyword evidence="8" id="KW-1185">Reference proteome</keyword>
<reference evidence="7" key="1">
    <citation type="submission" date="2023-03" db="EMBL/GenBank/DDBJ databases">
        <title>Mating type loci evolution in Malassezia.</title>
        <authorList>
            <person name="Coelho M.A."/>
        </authorList>
    </citation>
    <scope>NUCLEOTIDE SEQUENCE</scope>
    <source>
        <strain evidence="7">CBS 9431</strain>
    </source>
</reference>
<evidence type="ECO:0000313" key="8">
    <source>
        <dbReference type="Proteomes" id="UP001217754"/>
    </source>
</evidence>
<keyword evidence="4" id="KW-0677">Repeat</keyword>
<dbReference type="PANTHER" id="PTHR14773:SF0">
    <property type="entry name" value="WD REPEAT-CONTAINING PROTEIN 76"/>
    <property type="match status" value="1"/>
</dbReference>
<feature type="compositionally biased region" description="Basic and acidic residues" evidence="6">
    <location>
        <begin position="41"/>
        <end position="59"/>
    </location>
</feature>
<evidence type="ECO:0000313" key="7">
    <source>
        <dbReference type="EMBL" id="WFD37259.1"/>
    </source>
</evidence>
<dbReference type="SUPFAM" id="SSF50978">
    <property type="entry name" value="WD40 repeat-like"/>
    <property type="match status" value="1"/>
</dbReference>
<feature type="compositionally biased region" description="Basic and acidic residues" evidence="6">
    <location>
        <begin position="75"/>
        <end position="86"/>
    </location>
</feature>
<feature type="region of interest" description="Disordered" evidence="6">
    <location>
        <begin position="434"/>
        <end position="468"/>
    </location>
</feature>
<evidence type="ECO:0000256" key="5">
    <source>
        <dbReference type="RuleBase" id="RU365004"/>
    </source>
</evidence>
<evidence type="ECO:0000256" key="2">
    <source>
        <dbReference type="ARBA" id="ARBA00021132"/>
    </source>
</evidence>
<evidence type="ECO:0000256" key="6">
    <source>
        <dbReference type="SAM" id="MobiDB-lite"/>
    </source>
</evidence>
<dbReference type="GO" id="GO:0006974">
    <property type="term" value="P:DNA damage response"/>
    <property type="evidence" value="ECO:0007669"/>
    <property type="project" value="UniProtKB-KW"/>
</dbReference>
<comment type="function">
    <text evidence="5">DNA-binding protein that binds to both single- and double-stranded DNA. Binds preferentially to UV-damaged DNA. May be involved in DNA-metabolic processes.</text>
</comment>
<name>A0AAF0J8V3_9BASI</name>
<dbReference type="InterPro" id="IPR001680">
    <property type="entry name" value="WD40_rpt"/>
</dbReference>
<comment type="similarity">
    <text evidence="1 5">Belongs to the WD repeat DDB2/WDR76 family.</text>
</comment>
<dbReference type="Pfam" id="PF00400">
    <property type="entry name" value="WD40"/>
    <property type="match status" value="1"/>
</dbReference>
<proteinExistence type="inferred from homology"/>
<gene>
    <name evidence="7" type="ORF">MJAP1_000201</name>
</gene>
<dbReference type="EMBL" id="CP119958">
    <property type="protein sequence ID" value="WFD37259.1"/>
    <property type="molecule type" value="Genomic_DNA"/>
</dbReference>
<keyword evidence="5" id="KW-0227">DNA damage</keyword>